<dbReference type="Gene3D" id="3.40.91.80">
    <property type="match status" value="1"/>
</dbReference>
<dbReference type="EMBL" id="QKLU01000004">
    <property type="protein sequence ID" value="PYF74351.1"/>
    <property type="molecule type" value="Genomic_DNA"/>
</dbReference>
<comment type="caution">
    <text evidence="2">The sequence shown here is derived from an EMBL/GenBank/DDBJ whole genome shotgun (WGS) entry which is preliminary data.</text>
</comment>
<protein>
    <submittedName>
        <fullName evidence="2">EcoRII-like protein</fullName>
    </submittedName>
</protein>
<dbReference type="AlphaFoldDB" id="A0A318UDR1"/>
<dbReference type="GO" id="GO:0009307">
    <property type="term" value="P:DNA restriction-modification system"/>
    <property type="evidence" value="ECO:0007669"/>
    <property type="project" value="InterPro"/>
</dbReference>
<dbReference type="SUPFAM" id="SSF52980">
    <property type="entry name" value="Restriction endonuclease-like"/>
    <property type="match status" value="1"/>
</dbReference>
<dbReference type="Pfam" id="PF09019">
    <property type="entry name" value="EcoRII-C"/>
    <property type="match status" value="1"/>
</dbReference>
<dbReference type="Proteomes" id="UP000248198">
    <property type="component" value="Unassembled WGS sequence"/>
</dbReference>
<dbReference type="InterPro" id="IPR038365">
    <property type="entry name" value="EcoRII_C_sf"/>
</dbReference>
<dbReference type="RefSeq" id="WP_110831583.1">
    <property type="nucleotide sequence ID" value="NZ_QKLU01000004.1"/>
</dbReference>
<dbReference type="InterPro" id="IPR011335">
    <property type="entry name" value="Restrct_endonuc-II-like"/>
</dbReference>
<organism evidence="2 3">
    <name type="scientific">Pedobacter nutrimenti</name>
    <dbReference type="NCBI Taxonomy" id="1241337"/>
    <lineage>
        <taxon>Bacteria</taxon>
        <taxon>Pseudomonadati</taxon>
        <taxon>Bacteroidota</taxon>
        <taxon>Sphingobacteriia</taxon>
        <taxon>Sphingobacteriales</taxon>
        <taxon>Sphingobacteriaceae</taxon>
        <taxon>Pedobacter</taxon>
    </lineage>
</organism>
<gene>
    <name evidence="2" type="ORF">B0O44_104522</name>
</gene>
<evidence type="ECO:0000313" key="2">
    <source>
        <dbReference type="EMBL" id="PYF74351.1"/>
    </source>
</evidence>
<dbReference type="GO" id="GO:0009036">
    <property type="term" value="F:type II site-specific deoxyribonuclease activity"/>
    <property type="evidence" value="ECO:0007669"/>
    <property type="project" value="InterPro"/>
</dbReference>
<proteinExistence type="predicted"/>
<reference evidence="2 3" key="1">
    <citation type="submission" date="2018-06" db="EMBL/GenBank/DDBJ databases">
        <title>Genomic Encyclopedia of Archaeal and Bacterial Type Strains, Phase II (KMG-II): from individual species to whole genera.</title>
        <authorList>
            <person name="Goeker M."/>
        </authorList>
    </citation>
    <scope>NUCLEOTIDE SEQUENCE [LARGE SCALE GENOMIC DNA]</scope>
    <source>
        <strain evidence="2 3">DSM 27372</strain>
    </source>
</reference>
<evidence type="ECO:0000313" key="3">
    <source>
        <dbReference type="Proteomes" id="UP000248198"/>
    </source>
</evidence>
<dbReference type="InterPro" id="IPR015109">
    <property type="entry name" value="Restrct_endonuc_II_EcoRII_C"/>
</dbReference>
<sequence>MSNTLSKYFLAIGAKRLSQVEVSSQRSNQHEINGIDKFKRIFGLEKALFETTYIKLDDDENKVASASGIMTWYDARENHPIRTEYRLYYSSNDVIKSANAGDLLVVGKLRNNKLAVIIASRGTTSEKQLLWLFGIAEVLDESMVKDFTSNTAEISFAGKYILSTLGFEIEETAPDYLEELLKRFGNSFPSTKIFSDFSRSTINGISPIDEPDKTLIMWLEREELLFKTLESFIVKEKLEKGFGEDGRNVDEFIQFSLSVQNRRKARAGYAFENNLALIFQINELQFSHEAATERNNRPDFLFPGIEQYHDQKFNVDLLTMLGVKTTAKDRWRQVLSEAAKVPNKHLITLEPAISKNQTEEMKASNLQLVIPEQLFSTYLLEQRDQLISLKNFIQIVRDKQKRSNKT</sequence>
<keyword evidence="3" id="KW-1185">Reference proteome</keyword>
<dbReference type="OrthoDB" id="9797574at2"/>
<dbReference type="GO" id="GO:0003677">
    <property type="term" value="F:DNA binding"/>
    <property type="evidence" value="ECO:0007669"/>
    <property type="project" value="InterPro"/>
</dbReference>
<name>A0A318UDR1_9SPHI</name>
<evidence type="ECO:0000259" key="1">
    <source>
        <dbReference type="Pfam" id="PF09019"/>
    </source>
</evidence>
<accession>A0A318UDR1</accession>
<feature type="domain" description="Restriction endonuclease type II EcoRII C-terminal" evidence="1">
    <location>
        <begin position="226"/>
        <end position="393"/>
    </location>
</feature>